<feature type="transmembrane region" description="Helical" evidence="1">
    <location>
        <begin position="124"/>
        <end position="145"/>
    </location>
</feature>
<evidence type="ECO:0008006" key="4">
    <source>
        <dbReference type="Google" id="ProtNLM"/>
    </source>
</evidence>
<dbReference type="PROSITE" id="PS51257">
    <property type="entry name" value="PROKAR_LIPOPROTEIN"/>
    <property type="match status" value="1"/>
</dbReference>
<feature type="transmembrane region" description="Helical" evidence="1">
    <location>
        <begin position="12"/>
        <end position="33"/>
    </location>
</feature>
<protein>
    <recommendedName>
        <fullName evidence="4">Oligosaccharide repeat unit polymerase</fullName>
    </recommendedName>
</protein>
<keyword evidence="1" id="KW-0472">Membrane</keyword>
<keyword evidence="1" id="KW-1133">Transmembrane helix</keyword>
<dbReference type="Proteomes" id="UP000538670">
    <property type="component" value="Unassembled WGS sequence"/>
</dbReference>
<keyword evidence="3" id="KW-1185">Reference proteome</keyword>
<evidence type="ECO:0000256" key="1">
    <source>
        <dbReference type="SAM" id="Phobius"/>
    </source>
</evidence>
<name>A0A7W6F3K6_9SPHN</name>
<dbReference type="NCBIfam" id="NF033860">
    <property type="entry name" value="Wzy_O6_O28"/>
    <property type="match status" value="1"/>
</dbReference>
<feature type="transmembrane region" description="Helical" evidence="1">
    <location>
        <begin position="157"/>
        <end position="183"/>
    </location>
</feature>
<reference evidence="2 3" key="1">
    <citation type="submission" date="2020-08" db="EMBL/GenBank/DDBJ databases">
        <title>Genomic Encyclopedia of Type Strains, Phase IV (KMG-IV): sequencing the most valuable type-strain genomes for metagenomic binning, comparative biology and taxonomic classification.</title>
        <authorList>
            <person name="Goeker M."/>
        </authorList>
    </citation>
    <scope>NUCLEOTIDE SEQUENCE [LARGE SCALE GENOMIC DNA]</scope>
    <source>
        <strain evidence="2 3">DSM 19512</strain>
    </source>
</reference>
<dbReference type="EMBL" id="JACIDH010000012">
    <property type="protein sequence ID" value="MBB3880139.1"/>
    <property type="molecule type" value="Genomic_DNA"/>
</dbReference>
<evidence type="ECO:0000313" key="2">
    <source>
        <dbReference type="EMBL" id="MBB3880139.1"/>
    </source>
</evidence>
<gene>
    <name evidence="2" type="ORF">GGR48_002582</name>
</gene>
<feature type="transmembrane region" description="Helical" evidence="1">
    <location>
        <begin position="45"/>
        <end position="71"/>
    </location>
</feature>
<organism evidence="2 3">
    <name type="scientific">Sphingomonas pseudosanguinis</name>
    <dbReference type="NCBI Taxonomy" id="413712"/>
    <lineage>
        <taxon>Bacteria</taxon>
        <taxon>Pseudomonadati</taxon>
        <taxon>Pseudomonadota</taxon>
        <taxon>Alphaproteobacteria</taxon>
        <taxon>Sphingomonadales</taxon>
        <taxon>Sphingomonadaceae</taxon>
        <taxon>Sphingomonas</taxon>
    </lineage>
</organism>
<feature type="transmembrane region" description="Helical" evidence="1">
    <location>
        <begin position="371"/>
        <end position="388"/>
    </location>
</feature>
<dbReference type="RefSeq" id="WP_183952254.1">
    <property type="nucleotide sequence ID" value="NZ_JACIDH010000012.1"/>
</dbReference>
<proteinExistence type="predicted"/>
<feature type="transmembrane region" description="Helical" evidence="1">
    <location>
        <begin position="91"/>
        <end position="112"/>
    </location>
</feature>
<keyword evidence="1" id="KW-0812">Transmembrane</keyword>
<accession>A0A7W6F3K6</accession>
<dbReference type="AlphaFoldDB" id="A0A7W6F3K6"/>
<feature type="transmembrane region" description="Helical" evidence="1">
    <location>
        <begin position="195"/>
        <end position="215"/>
    </location>
</feature>
<evidence type="ECO:0000313" key="3">
    <source>
        <dbReference type="Proteomes" id="UP000538670"/>
    </source>
</evidence>
<sequence length="400" mass="43978">MTTTSKPIVQQQLFIIYGAFVIATVMSCLYCLITGQFNGDFFPNPVYLTFGQLVFVAAICVTPYIFAWKVAGVFSNIPPRNVYKLPFKTNLMFFGIVSLAHAVVTILFGVGVMDREVYTAPGAIMPFIQVLNRIDPFYLGAFFILSTPKRLSTDLMAVIIMISIGLLRAGLGVFNYVAIAMCAKYSVEMIIIFRRAPWLVISSVTILPIVIGKLYEFRSSLRGDVHIELSILDMLMGRFVGRLSSFSNVAYVVQNHQSFEWSASALEPLFYAKQALSGVLGGIAPTMTPERLLIAGSQSYEGYSTFMTGVPGNLIMAWYVSPWVALLNLFAIIASTCAILWLSRYFGGGIARVFGLGMLVYPLTSGVANEFSLLLLNTIIFLGFTIIFHDRTSNGGTANA</sequence>
<comment type="caution">
    <text evidence="2">The sequence shown here is derived from an EMBL/GenBank/DDBJ whole genome shotgun (WGS) entry which is preliminary data.</text>
</comment>
<feature type="transmembrane region" description="Helical" evidence="1">
    <location>
        <begin position="316"/>
        <end position="342"/>
    </location>
</feature>